<name>A0A9P0C9L7_BEMTA</name>
<sequence length="386" mass="42039">MKTVVVSFVLAILSVTSGRVVTEQSDSANKLTSFDLQPGVRLLPEEQPESSVQKKAPVDIPFPPLPSNSESELTNTAAEETDSSPESSNRTRQDRLPRSHHGQSYYTGSEQVVVQEPVYVYDKFHYPSHVVQEQVSYSAPAVQKEFVTTTHVQEPVLVNQATKIQYPSHVVQEQVSYATPAVQKELIAGTHYTRPSYAVQHLGSGGVAPCFGGGGFGGGVVTAVRPPRIIVRESVPPTVSYAEQAPIVLEQPAPVPFVFGRTQPVRLAHHSKPFYIEHFETPVIVDHFQKPVVVNHKQAPVVIDHYQEPQVLEDQLPGPLVQTADGPCDDVGVDVITPVGPSIGYLDAHPAHSSVTVYEPYPSVVKEEVVTTTNLVHAHHPVASCD</sequence>
<gene>
    <name evidence="3" type="ORF">BEMITA_LOCUS1562</name>
</gene>
<reference evidence="3" key="1">
    <citation type="submission" date="2021-12" db="EMBL/GenBank/DDBJ databases">
        <authorList>
            <person name="King R."/>
        </authorList>
    </citation>
    <scope>NUCLEOTIDE SEQUENCE</scope>
</reference>
<dbReference type="AlphaFoldDB" id="A0A9P0C9L7"/>
<protein>
    <recommendedName>
        <fullName evidence="5">Cuticular protein</fullName>
    </recommendedName>
</protein>
<feature type="signal peptide" evidence="2">
    <location>
        <begin position="1"/>
        <end position="18"/>
    </location>
</feature>
<proteinExistence type="predicted"/>
<keyword evidence="4" id="KW-1185">Reference proteome</keyword>
<feature type="chain" id="PRO_5040357311" description="Cuticular protein" evidence="2">
    <location>
        <begin position="19"/>
        <end position="386"/>
    </location>
</feature>
<organism evidence="3 4">
    <name type="scientific">Bemisia tabaci</name>
    <name type="common">Sweetpotato whitefly</name>
    <name type="synonym">Aleurodes tabaci</name>
    <dbReference type="NCBI Taxonomy" id="7038"/>
    <lineage>
        <taxon>Eukaryota</taxon>
        <taxon>Metazoa</taxon>
        <taxon>Ecdysozoa</taxon>
        <taxon>Arthropoda</taxon>
        <taxon>Hexapoda</taxon>
        <taxon>Insecta</taxon>
        <taxon>Pterygota</taxon>
        <taxon>Neoptera</taxon>
        <taxon>Paraneoptera</taxon>
        <taxon>Hemiptera</taxon>
        <taxon>Sternorrhyncha</taxon>
        <taxon>Aleyrodoidea</taxon>
        <taxon>Aleyrodidae</taxon>
        <taxon>Aleyrodinae</taxon>
        <taxon>Bemisia</taxon>
    </lineage>
</organism>
<feature type="compositionally biased region" description="Polar residues" evidence="1">
    <location>
        <begin position="67"/>
        <end position="88"/>
    </location>
</feature>
<keyword evidence="2" id="KW-0732">Signal</keyword>
<dbReference type="EMBL" id="OU963862">
    <property type="protein sequence ID" value="CAH0754338.1"/>
    <property type="molecule type" value="Genomic_DNA"/>
</dbReference>
<evidence type="ECO:0008006" key="5">
    <source>
        <dbReference type="Google" id="ProtNLM"/>
    </source>
</evidence>
<evidence type="ECO:0000256" key="2">
    <source>
        <dbReference type="SAM" id="SignalP"/>
    </source>
</evidence>
<dbReference type="Proteomes" id="UP001152759">
    <property type="component" value="Chromosome 1"/>
</dbReference>
<evidence type="ECO:0000313" key="4">
    <source>
        <dbReference type="Proteomes" id="UP001152759"/>
    </source>
</evidence>
<evidence type="ECO:0000256" key="1">
    <source>
        <dbReference type="SAM" id="MobiDB-lite"/>
    </source>
</evidence>
<evidence type="ECO:0000313" key="3">
    <source>
        <dbReference type="EMBL" id="CAH0754338.1"/>
    </source>
</evidence>
<feature type="region of interest" description="Disordered" evidence="1">
    <location>
        <begin position="45"/>
        <end position="107"/>
    </location>
</feature>
<accession>A0A9P0C9L7</accession>